<dbReference type="InterPro" id="IPR024355">
    <property type="entry name" value="TraQ_bacteroidetes"/>
</dbReference>
<accession>A0A090X482</accession>
<proteinExistence type="predicted"/>
<dbReference type="EMBL" id="BBNU01000001">
    <property type="protein sequence ID" value="GAL77327.1"/>
    <property type="molecule type" value="Genomic_DNA"/>
</dbReference>
<keyword evidence="1" id="KW-0812">Transmembrane</keyword>
<evidence type="ECO:0008006" key="4">
    <source>
        <dbReference type="Google" id="ProtNLM"/>
    </source>
</evidence>
<protein>
    <recommendedName>
        <fullName evidence="4">Conjugative transposon protein TraQ</fullName>
    </recommendedName>
</protein>
<organism evidence="2 3">
    <name type="scientific">Algibacter lectus</name>
    <dbReference type="NCBI Taxonomy" id="221126"/>
    <lineage>
        <taxon>Bacteria</taxon>
        <taxon>Pseudomonadati</taxon>
        <taxon>Bacteroidota</taxon>
        <taxon>Flavobacteriia</taxon>
        <taxon>Flavobacteriales</taxon>
        <taxon>Flavobacteriaceae</taxon>
        <taxon>Algibacter</taxon>
    </lineage>
</organism>
<dbReference type="Pfam" id="PF12988">
    <property type="entry name" value="TraQ_transposon"/>
    <property type="match status" value="1"/>
</dbReference>
<dbReference type="InterPro" id="IPR038707">
    <property type="entry name" value="TraQ_sf"/>
</dbReference>
<dbReference type="AlphaFoldDB" id="A0A090X482"/>
<gene>
    <name evidence="2" type="ORF">JCM19274_5040</name>
</gene>
<sequence length="147" mass="17223">MFDTSYSKITIHLPIMKKIYIILIATCIGLIMFFACTKEIDIQFSFPFEIIKEHQEVATINYKEPTQIRIVPEQVVKDNMYQFKYTVVDGEGFLRYVNQDPLPENTWHTCEFLEMDFEFIGTGLGECKIEFTVEDLEGAYRNNPLNL</sequence>
<comment type="caution">
    <text evidence="2">The sequence shown here is derived from an EMBL/GenBank/DDBJ whole genome shotgun (WGS) entry which is preliminary data.</text>
</comment>
<name>A0A090X482_9FLAO</name>
<dbReference type="Proteomes" id="UP000029643">
    <property type="component" value="Unassembled WGS sequence"/>
</dbReference>
<reference evidence="2 3" key="1">
    <citation type="journal article" date="2014" name="Genome Announc.">
        <title>Draft Genome Sequences of Marine Flavobacterium Algibacter lectus Strains SS8 and NR4.</title>
        <authorList>
            <person name="Takatani N."/>
            <person name="Nakanishi M."/>
            <person name="Meirelles P."/>
            <person name="Mino S."/>
            <person name="Suda W."/>
            <person name="Oshima K."/>
            <person name="Hattori M."/>
            <person name="Ohkuma M."/>
            <person name="Hosokawa M."/>
            <person name="Miyashita K."/>
            <person name="Thompson F.L."/>
            <person name="Niwa A."/>
            <person name="Sawabe T."/>
            <person name="Sawabe T."/>
        </authorList>
    </citation>
    <scope>NUCLEOTIDE SEQUENCE [LARGE SCALE GENOMIC DNA]</scope>
    <source>
        <strain evidence="3">JCM19274</strain>
    </source>
</reference>
<keyword evidence="1" id="KW-0472">Membrane</keyword>
<dbReference type="Gene3D" id="2.60.40.2410">
    <property type="entry name" value="Uncharacterised protein PF12988, DUF3872"/>
    <property type="match status" value="1"/>
</dbReference>
<evidence type="ECO:0000256" key="1">
    <source>
        <dbReference type="SAM" id="Phobius"/>
    </source>
</evidence>
<keyword evidence="1" id="KW-1133">Transmembrane helix</keyword>
<evidence type="ECO:0000313" key="2">
    <source>
        <dbReference type="EMBL" id="GAL77327.1"/>
    </source>
</evidence>
<evidence type="ECO:0000313" key="3">
    <source>
        <dbReference type="Proteomes" id="UP000029643"/>
    </source>
</evidence>
<feature type="transmembrane region" description="Helical" evidence="1">
    <location>
        <begin position="20"/>
        <end position="37"/>
    </location>
</feature>